<name>A0A5C8HPN0_9MICO</name>
<organism evidence="1 2">
    <name type="scientific">Microbacterium mitrae</name>
    <dbReference type="NCBI Taxonomy" id="664640"/>
    <lineage>
        <taxon>Bacteria</taxon>
        <taxon>Bacillati</taxon>
        <taxon>Actinomycetota</taxon>
        <taxon>Actinomycetes</taxon>
        <taxon>Micrococcales</taxon>
        <taxon>Microbacteriaceae</taxon>
        <taxon>Microbacterium</taxon>
    </lineage>
</organism>
<sequence>MTMNEVCVPEDPASANDRGALTWACVEDGFYVASDSSGFVGFIDRIKPEAFQVFNAFSQQVGYFRNLDSAMRCLVESRDANPQNQAPTTEQGSVNP</sequence>
<gene>
    <name evidence="1" type="ORF">FVP60_07385</name>
</gene>
<protein>
    <submittedName>
        <fullName evidence="1">Uncharacterized protein</fullName>
    </submittedName>
</protein>
<proteinExistence type="predicted"/>
<dbReference type="EMBL" id="VRSW01000002">
    <property type="protein sequence ID" value="TXK04505.1"/>
    <property type="molecule type" value="Genomic_DNA"/>
</dbReference>
<reference evidence="1 2" key="1">
    <citation type="submission" date="2019-08" db="EMBL/GenBank/DDBJ databases">
        <authorList>
            <person name="Dong K."/>
        </authorList>
    </citation>
    <scope>NUCLEOTIDE SEQUENCE [LARGE SCALE GENOMIC DNA]</scope>
    <source>
        <strain evidence="1 2">M4-8</strain>
    </source>
</reference>
<dbReference type="OrthoDB" id="4774486at2"/>
<comment type="caution">
    <text evidence="1">The sequence shown here is derived from an EMBL/GenBank/DDBJ whole genome shotgun (WGS) entry which is preliminary data.</text>
</comment>
<evidence type="ECO:0000313" key="1">
    <source>
        <dbReference type="EMBL" id="TXK04505.1"/>
    </source>
</evidence>
<evidence type="ECO:0000313" key="2">
    <source>
        <dbReference type="Proteomes" id="UP000321196"/>
    </source>
</evidence>
<accession>A0A5C8HPN0</accession>
<dbReference type="RefSeq" id="WP_147825640.1">
    <property type="nucleotide sequence ID" value="NZ_BAAARG010000002.1"/>
</dbReference>
<keyword evidence="2" id="KW-1185">Reference proteome</keyword>
<dbReference type="AlphaFoldDB" id="A0A5C8HPN0"/>
<dbReference type="Proteomes" id="UP000321196">
    <property type="component" value="Unassembled WGS sequence"/>
</dbReference>